<evidence type="ECO:0000256" key="1">
    <source>
        <dbReference type="ARBA" id="ARBA00022737"/>
    </source>
</evidence>
<keyword evidence="3" id="KW-0611">Plant defense</keyword>
<dbReference type="GO" id="GO:0006952">
    <property type="term" value="P:defense response"/>
    <property type="evidence" value="ECO:0007669"/>
    <property type="project" value="UniProtKB-KW"/>
</dbReference>
<dbReference type="OrthoDB" id="1933539at2759"/>
<dbReference type="GO" id="GO:0000166">
    <property type="term" value="F:nucleotide binding"/>
    <property type="evidence" value="ECO:0007669"/>
    <property type="project" value="UniProtKB-KW"/>
</dbReference>
<feature type="domain" description="Disease resistance N-terminal" evidence="4">
    <location>
        <begin position="12"/>
        <end position="82"/>
    </location>
</feature>
<dbReference type="InterPro" id="IPR041118">
    <property type="entry name" value="Rx_N"/>
</dbReference>
<dbReference type="Pfam" id="PF18052">
    <property type="entry name" value="Rx_N"/>
    <property type="match status" value="1"/>
</dbReference>
<proteinExistence type="predicted"/>
<name>A0A2P5F7C3_TREOI</name>
<evidence type="ECO:0000313" key="6">
    <source>
        <dbReference type="Proteomes" id="UP000237000"/>
    </source>
</evidence>
<keyword evidence="2" id="KW-0547">Nucleotide-binding</keyword>
<evidence type="ECO:0000313" key="5">
    <source>
        <dbReference type="EMBL" id="PON93700.1"/>
    </source>
</evidence>
<keyword evidence="1" id="KW-0677">Repeat</keyword>
<gene>
    <name evidence="5" type="ORF">TorRG33x02_104030</name>
</gene>
<evidence type="ECO:0000259" key="4">
    <source>
        <dbReference type="Pfam" id="PF18052"/>
    </source>
</evidence>
<organism evidence="5 6">
    <name type="scientific">Trema orientale</name>
    <name type="common">Charcoal tree</name>
    <name type="synonym">Celtis orientalis</name>
    <dbReference type="NCBI Taxonomy" id="63057"/>
    <lineage>
        <taxon>Eukaryota</taxon>
        <taxon>Viridiplantae</taxon>
        <taxon>Streptophyta</taxon>
        <taxon>Embryophyta</taxon>
        <taxon>Tracheophyta</taxon>
        <taxon>Spermatophyta</taxon>
        <taxon>Magnoliopsida</taxon>
        <taxon>eudicotyledons</taxon>
        <taxon>Gunneridae</taxon>
        <taxon>Pentapetalae</taxon>
        <taxon>rosids</taxon>
        <taxon>fabids</taxon>
        <taxon>Rosales</taxon>
        <taxon>Cannabaceae</taxon>
        <taxon>Trema</taxon>
    </lineage>
</organism>
<sequence length="87" mass="9754">MAELVLSATFQVIFEKLASFGLDKSEGILEFRANMEKMQGILSRVQAALDDVEEKQVIDRSAIRTVWLSNLKDLVHDTEALLLGLPH</sequence>
<evidence type="ECO:0000256" key="2">
    <source>
        <dbReference type="ARBA" id="ARBA00022741"/>
    </source>
</evidence>
<dbReference type="Proteomes" id="UP000237000">
    <property type="component" value="Unassembled WGS sequence"/>
</dbReference>
<protein>
    <recommendedName>
        <fullName evidence="4">Disease resistance N-terminal domain-containing protein</fullName>
    </recommendedName>
</protein>
<dbReference type="InParanoid" id="A0A2P5F7C3"/>
<dbReference type="AlphaFoldDB" id="A0A2P5F7C3"/>
<evidence type="ECO:0000256" key="3">
    <source>
        <dbReference type="ARBA" id="ARBA00022821"/>
    </source>
</evidence>
<keyword evidence="6" id="KW-1185">Reference proteome</keyword>
<dbReference type="EMBL" id="JXTC01000056">
    <property type="protein sequence ID" value="PON93700.1"/>
    <property type="molecule type" value="Genomic_DNA"/>
</dbReference>
<reference evidence="6" key="1">
    <citation type="submission" date="2016-06" db="EMBL/GenBank/DDBJ databases">
        <title>Parallel loss of symbiosis genes in relatives of nitrogen-fixing non-legume Parasponia.</title>
        <authorList>
            <person name="Van Velzen R."/>
            <person name="Holmer R."/>
            <person name="Bu F."/>
            <person name="Rutten L."/>
            <person name="Van Zeijl A."/>
            <person name="Liu W."/>
            <person name="Santuari L."/>
            <person name="Cao Q."/>
            <person name="Sharma T."/>
            <person name="Shen D."/>
            <person name="Roswanjaya Y."/>
            <person name="Wardhani T."/>
            <person name="Kalhor M.S."/>
            <person name="Jansen J."/>
            <person name="Van den Hoogen J."/>
            <person name="Gungor B."/>
            <person name="Hartog M."/>
            <person name="Hontelez J."/>
            <person name="Verver J."/>
            <person name="Yang W.-C."/>
            <person name="Schijlen E."/>
            <person name="Repin R."/>
            <person name="Schilthuizen M."/>
            <person name="Schranz E."/>
            <person name="Heidstra R."/>
            <person name="Miyata K."/>
            <person name="Fedorova E."/>
            <person name="Kohlen W."/>
            <person name="Bisseling T."/>
            <person name="Smit S."/>
            <person name="Geurts R."/>
        </authorList>
    </citation>
    <scope>NUCLEOTIDE SEQUENCE [LARGE SCALE GENOMIC DNA]</scope>
    <source>
        <strain evidence="6">cv. RG33-2</strain>
    </source>
</reference>
<comment type="caution">
    <text evidence="5">The sequence shown here is derived from an EMBL/GenBank/DDBJ whole genome shotgun (WGS) entry which is preliminary data.</text>
</comment>
<accession>A0A2P5F7C3</accession>
<dbReference type="Gene3D" id="1.20.5.4130">
    <property type="match status" value="1"/>
</dbReference>